<dbReference type="AlphaFoldDB" id="A0A8S9X0S3"/>
<accession>A0A8S9X0S3</accession>
<keyword evidence="2" id="KW-1185">Reference proteome</keyword>
<comment type="caution">
    <text evidence="1">The sequence shown here is derived from an EMBL/GenBank/DDBJ whole genome shotgun (WGS) entry which is preliminary data.</text>
</comment>
<dbReference type="EMBL" id="WIXP02000012">
    <property type="protein sequence ID" value="KAF6201931.1"/>
    <property type="molecule type" value="Genomic_DNA"/>
</dbReference>
<sequence>MKKHFTDKSRIARAGINFIWFSLFTAVGDPTGVKFRIFECVALATVCYDAQYWAPCTFSEIEKVKRFFLKKRFKLPMNSPNYIVYNETNRQLVPINTEAEC</sequence>
<name>A0A8S9X0S3_APOLU</name>
<protein>
    <submittedName>
        <fullName evidence="1">Uncharacterized protein</fullName>
    </submittedName>
</protein>
<proteinExistence type="predicted"/>
<evidence type="ECO:0000313" key="1">
    <source>
        <dbReference type="EMBL" id="KAF6201931.1"/>
    </source>
</evidence>
<evidence type="ECO:0000313" key="2">
    <source>
        <dbReference type="Proteomes" id="UP000466442"/>
    </source>
</evidence>
<dbReference type="Proteomes" id="UP000466442">
    <property type="component" value="Linkage Group LG12"/>
</dbReference>
<gene>
    <name evidence="1" type="ORF">GE061_004327</name>
</gene>
<organism evidence="1 2">
    <name type="scientific">Apolygus lucorum</name>
    <name type="common">Small green plant bug</name>
    <name type="synonym">Lygocoris lucorum</name>
    <dbReference type="NCBI Taxonomy" id="248454"/>
    <lineage>
        <taxon>Eukaryota</taxon>
        <taxon>Metazoa</taxon>
        <taxon>Ecdysozoa</taxon>
        <taxon>Arthropoda</taxon>
        <taxon>Hexapoda</taxon>
        <taxon>Insecta</taxon>
        <taxon>Pterygota</taxon>
        <taxon>Neoptera</taxon>
        <taxon>Paraneoptera</taxon>
        <taxon>Hemiptera</taxon>
        <taxon>Heteroptera</taxon>
        <taxon>Panheteroptera</taxon>
        <taxon>Cimicomorpha</taxon>
        <taxon>Miridae</taxon>
        <taxon>Mirini</taxon>
        <taxon>Apolygus</taxon>
    </lineage>
</organism>
<reference evidence="1" key="1">
    <citation type="journal article" date="2021" name="Mol. Ecol. Resour.">
        <title>Apolygus lucorum genome provides insights into omnivorousness and mesophyll feeding.</title>
        <authorList>
            <person name="Liu Y."/>
            <person name="Liu H."/>
            <person name="Wang H."/>
            <person name="Huang T."/>
            <person name="Liu B."/>
            <person name="Yang B."/>
            <person name="Yin L."/>
            <person name="Li B."/>
            <person name="Zhang Y."/>
            <person name="Zhang S."/>
            <person name="Jiang F."/>
            <person name="Zhang X."/>
            <person name="Ren Y."/>
            <person name="Wang B."/>
            <person name="Wang S."/>
            <person name="Lu Y."/>
            <person name="Wu K."/>
            <person name="Fan W."/>
            <person name="Wang G."/>
        </authorList>
    </citation>
    <scope>NUCLEOTIDE SEQUENCE</scope>
    <source>
        <strain evidence="1">12Hb</strain>
    </source>
</reference>